<dbReference type="Pfam" id="PF01979">
    <property type="entry name" value="Amidohydro_1"/>
    <property type="match status" value="1"/>
</dbReference>
<feature type="binding site" evidence="4">
    <location>
        <position position="187"/>
    </location>
    <ligand>
        <name>substrate</name>
    </ligand>
</feature>
<evidence type="ECO:0000259" key="5">
    <source>
        <dbReference type="Pfam" id="PF01979"/>
    </source>
</evidence>
<comment type="catalytic activity">
    <reaction evidence="4">
        <text>S-adenosyl-L-homocysteine + H2O + H(+) = S-inosyl-L-homocysteine + NH4(+)</text>
        <dbReference type="Rhea" id="RHEA:20716"/>
        <dbReference type="ChEBI" id="CHEBI:15377"/>
        <dbReference type="ChEBI" id="CHEBI:15378"/>
        <dbReference type="ChEBI" id="CHEBI:28938"/>
        <dbReference type="ChEBI" id="CHEBI:57856"/>
        <dbReference type="ChEBI" id="CHEBI:57985"/>
        <dbReference type="EC" id="3.5.4.28"/>
    </reaction>
</comment>
<feature type="binding site" evidence="4">
    <location>
        <position position="214"/>
    </location>
    <ligand>
        <name>Zn(2+)</name>
        <dbReference type="ChEBI" id="CHEBI:29105"/>
    </ligand>
</feature>
<name>A0A7T5JLX2_9BACL</name>
<evidence type="ECO:0000256" key="4">
    <source>
        <dbReference type="HAMAP-Rule" id="MF_01281"/>
    </source>
</evidence>
<comment type="catalytic activity">
    <reaction evidence="4">
        <text>S-methyl-5'-thioadenosine + H2O + H(+) = S-methyl-5'-thioinosine + NH4(+)</text>
        <dbReference type="Rhea" id="RHEA:25025"/>
        <dbReference type="ChEBI" id="CHEBI:15377"/>
        <dbReference type="ChEBI" id="CHEBI:15378"/>
        <dbReference type="ChEBI" id="CHEBI:17509"/>
        <dbReference type="ChEBI" id="CHEBI:28938"/>
        <dbReference type="ChEBI" id="CHEBI:48595"/>
        <dbReference type="EC" id="3.5.4.31"/>
    </reaction>
</comment>
<evidence type="ECO:0000256" key="3">
    <source>
        <dbReference type="ARBA" id="ARBA00022833"/>
    </source>
</evidence>
<dbReference type="GO" id="GO:0046872">
    <property type="term" value="F:metal ion binding"/>
    <property type="evidence" value="ECO:0007669"/>
    <property type="project" value="UniProtKB-KW"/>
</dbReference>
<dbReference type="SUPFAM" id="SSF51556">
    <property type="entry name" value="Metallo-dependent hydrolases"/>
    <property type="match status" value="1"/>
</dbReference>
<dbReference type="InterPro" id="IPR032466">
    <property type="entry name" value="Metal_Hydrolase"/>
</dbReference>
<dbReference type="HAMAP" id="MF_01281">
    <property type="entry name" value="MTA_SAH_deamin"/>
    <property type="match status" value="1"/>
</dbReference>
<feature type="binding site" evidence="4">
    <location>
        <position position="95"/>
    </location>
    <ligand>
        <name>substrate</name>
    </ligand>
</feature>
<evidence type="ECO:0000256" key="1">
    <source>
        <dbReference type="ARBA" id="ARBA00022723"/>
    </source>
</evidence>
<keyword evidence="3 4" id="KW-0862">Zinc</keyword>
<reference evidence="6 8" key="1">
    <citation type="submission" date="2020-12" db="EMBL/GenBank/DDBJ databases">
        <title>strain FJAT-54423T represents a novel species of the genus Brevibacillus.</title>
        <authorList>
            <person name="Tang R."/>
        </authorList>
    </citation>
    <scope>NUCLEOTIDE SEQUENCE [LARGE SCALE GENOMIC DNA]</scope>
    <source>
        <strain evidence="6 8">FJAT-54423</strain>
    </source>
</reference>
<dbReference type="Gene3D" id="3.20.20.140">
    <property type="entry name" value="Metal-dependent hydrolases"/>
    <property type="match status" value="1"/>
</dbReference>
<dbReference type="EC" id="3.5.4.31" evidence="4"/>
<evidence type="ECO:0000313" key="7">
    <source>
        <dbReference type="EMBL" id="QUO39796.1"/>
    </source>
</evidence>
<dbReference type="GO" id="GO:0090614">
    <property type="term" value="F:5'-methylthioadenosine deaminase activity"/>
    <property type="evidence" value="ECO:0007669"/>
    <property type="project" value="UniProtKB-UniRule"/>
</dbReference>
<comment type="function">
    <text evidence="4">Catalyzes the deamination of 5-methylthioadenosine and S-adenosyl-L-homocysteine into 5-methylthioinosine and S-inosyl-L-homocysteine, respectively. Is also able to deaminate adenosine.</text>
</comment>
<feature type="binding site" evidence="4">
    <location>
        <position position="217"/>
    </location>
    <ligand>
        <name>substrate</name>
    </ligand>
</feature>
<accession>A0A7T5JLX2</accession>
<dbReference type="InterPro" id="IPR011059">
    <property type="entry name" value="Metal-dep_hydrolase_composite"/>
</dbReference>
<feature type="binding site" evidence="4">
    <location>
        <position position="68"/>
    </location>
    <ligand>
        <name>Zn(2+)</name>
        <dbReference type="ChEBI" id="CHEBI:29105"/>
    </ligand>
</feature>
<evidence type="ECO:0000313" key="9">
    <source>
        <dbReference type="Proteomes" id="UP000677234"/>
    </source>
</evidence>
<dbReference type="Proteomes" id="UP000595847">
    <property type="component" value="Chromosome"/>
</dbReference>
<dbReference type="InterPro" id="IPR006680">
    <property type="entry name" value="Amidohydro-rel"/>
</dbReference>
<feature type="binding site" evidence="4">
    <location>
        <position position="302"/>
    </location>
    <ligand>
        <name>Zn(2+)</name>
        <dbReference type="ChEBI" id="CHEBI:29105"/>
    </ligand>
</feature>
<dbReference type="Gene3D" id="2.30.40.10">
    <property type="entry name" value="Urease, subunit C, domain 1"/>
    <property type="match status" value="1"/>
</dbReference>
<dbReference type="Proteomes" id="UP000677234">
    <property type="component" value="Chromosome"/>
</dbReference>
<dbReference type="PANTHER" id="PTHR43794">
    <property type="entry name" value="AMINOHYDROLASE SSNA-RELATED"/>
    <property type="match status" value="1"/>
</dbReference>
<organism evidence="6 8">
    <name type="scientific">Brevibacillus composti</name>
    <dbReference type="NCBI Taxonomy" id="2796470"/>
    <lineage>
        <taxon>Bacteria</taxon>
        <taxon>Bacillati</taxon>
        <taxon>Bacillota</taxon>
        <taxon>Bacilli</taxon>
        <taxon>Bacillales</taxon>
        <taxon>Paenibacillaceae</taxon>
        <taxon>Brevibacillus</taxon>
    </lineage>
</organism>
<dbReference type="KEGG" id="bcop:JD108_12200"/>
<sequence length="433" mass="47534">MNKKTILTHATVITVNGQNEVISDGAVGYEGSVITYVGPTPEDLSGYDEVIDLKGNYLLPGLVNTHGHVGMSLLRGYADDLPLQQWLEDKMWPLEAQFTSDHVKWGTYISLIEMIRTGTTTFVDMYDHMDEVAKAVEASGMRARLCRGMIGLCSEEERAAKLRESVAFARNWHNQADGRITVMMAPHAPYTCPPSFISQIVDKAEELDLPIHIHMSETAWEVGQNVKDYGVRPVAHLENLGVFNRPTLLAHAVHLTDEEIDVLANYQVKVSHNVVSNLKLASGVAPVPKMLAKGISVSLGTDSSASNNNLNLFEELKLAAILHKGVNHDPVAVPADAALRMATRYGADGVFQAESLGSIEVGKQADLIVLNSHQAHFHPAHDPVSHVVYAANGRDVTDTIVAGSFLMRNGELLTVDEERAIYEVNRMFQQLNR</sequence>
<keyword evidence="9" id="KW-1185">Reference proteome</keyword>
<proteinExistence type="inferred from homology"/>
<keyword evidence="2 4" id="KW-0378">Hydrolase</keyword>
<feature type="binding site" evidence="4">
    <location>
        <position position="66"/>
    </location>
    <ligand>
        <name>Zn(2+)</name>
        <dbReference type="ChEBI" id="CHEBI:29105"/>
    </ligand>
</feature>
<dbReference type="EMBL" id="CP066308">
    <property type="protein sequence ID" value="QQE72718.1"/>
    <property type="molecule type" value="Genomic_DNA"/>
</dbReference>
<dbReference type="SUPFAM" id="SSF51338">
    <property type="entry name" value="Composite domain of metallo-dependent hydrolases"/>
    <property type="match status" value="1"/>
</dbReference>
<evidence type="ECO:0000313" key="6">
    <source>
        <dbReference type="EMBL" id="QQE72718.1"/>
    </source>
</evidence>
<dbReference type="InterPro" id="IPR050287">
    <property type="entry name" value="MTA/SAH_deaminase"/>
</dbReference>
<feature type="binding site" evidence="4">
    <location>
        <position position="147"/>
    </location>
    <ligand>
        <name>substrate</name>
    </ligand>
</feature>
<comment type="similarity">
    <text evidence="4">Belongs to the metallo-dependent hydrolases superfamily. MTA/SAH deaminase family.</text>
</comment>
<dbReference type="GO" id="GO:0050270">
    <property type="term" value="F:S-adenosylhomocysteine deaminase activity"/>
    <property type="evidence" value="ECO:0007669"/>
    <property type="project" value="UniProtKB-UniRule"/>
</dbReference>
<keyword evidence="1 4" id="KW-0479">Metal-binding</keyword>
<feature type="binding site" evidence="4">
    <location>
        <position position="158"/>
    </location>
    <ligand>
        <name>substrate</name>
    </ligand>
</feature>
<feature type="domain" description="Amidohydrolase-related" evidence="5">
    <location>
        <begin position="57"/>
        <end position="404"/>
    </location>
</feature>
<reference evidence="7" key="2">
    <citation type="submission" date="2021-04" db="EMBL/GenBank/DDBJ databases">
        <title>Brevibacillus composti FJAT-54423, complete genome.</title>
        <authorList>
            <person name="Tang R."/>
        </authorList>
    </citation>
    <scope>NUCLEOTIDE SEQUENCE</scope>
    <source>
        <strain evidence="7">FJAT-54424</strain>
    </source>
</reference>
<dbReference type="RefSeq" id="WP_198826351.1">
    <property type="nucleotide sequence ID" value="NZ_CP066308.1"/>
</dbReference>
<dbReference type="EMBL" id="CP073708">
    <property type="protein sequence ID" value="QUO39796.1"/>
    <property type="molecule type" value="Genomic_DNA"/>
</dbReference>
<dbReference type="AlphaFoldDB" id="A0A7T5JLX2"/>
<evidence type="ECO:0000313" key="8">
    <source>
        <dbReference type="Proteomes" id="UP000595847"/>
    </source>
</evidence>
<gene>
    <name evidence="4" type="primary">mtaD</name>
    <name evidence="6" type="ORF">JD108_12200</name>
    <name evidence="7" type="ORF">KDJ56_12145</name>
</gene>
<dbReference type="CDD" id="cd01298">
    <property type="entry name" value="ATZ_TRZ_like"/>
    <property type="match status" value="1"/>
</dbReference>
<feature type="binding site" evidence="4">
    <location>
        <position position="302"/>
    </location>
    <ligand>
        <name>substrate</name>
    </ligand>
</feature>
<dbReference type="InterPro" id="IPR023512">
    <property type="entry name" value="Deaminase_MtaD/DadD"/>
</dbReference>
<dbReference type="EC" id="3.5.4.28" evidence="4"/>
<evidence type="ECO:0000256" key="2">
    <source>
        <dbReference type="ARBA" id="ARBA00022801"/>
    </source>
</evidence>
<dbReference type="PANTHER" id="PTHR43794:SF11">
    <property type="entry name" value="AMIDOHYDROLASE-RELATED DOMAIN-CONTAINING PROTEIN"/>
    <property type="match status" value="1"/>
</dbReference>
<protein>
    <recommendedName>
        <fullName evidence="4">5-methylthioadenosine/S-adenosylhomocysteine deaminase</fullName>
        <shortName evidence="4">MTA/SAH deaminase</shortName>
        <ecNumber evidence="4">3.5.4.28</ecNumber>
        <ecNumber evidence="4">3.5.4.31</ecNumber>
    </recommendedName>
</protein>
<dbReference type="FunFam" id="3.20.20.140:FF:000014">
    <property type="entry name" value="5-methylthioadenosine/S-adenosylhomocysteine deaminase"/>
    <property type="match status" value="1"/>
</dbReference>
<comment type="cofactor">
    <cofactor evidence="4">
        <name>Zn(2+)</name>
        <dbReference type="ChEBI" id="CHEBI:29105"/>
    </cofactor>
    <text evidence="4">Binds 1 zinc ion per subunit.</text>
</comment>